<feature type="region of interest" description="Disordered" evidence="1">
    <location>
        <begin position="36"/>
        <end position="85"/>
    </location>
</feature>
<evidence type="ECO:0000256" key="1">
    <source>
        <dbReference type="SAM" id="MobiDB-lite"/>
    </source>
</evidence>
<evidence type="ECO:0000313" key="2">
    <source>
        <dbReference type="EMBL" id="KAG6667253.1"/>
    </source>
</evidence>
<feature type="compositionally biased region" description="Basic residues" evidence="1">
    <location>
        <begin position="45"/>
        <end position="64"/>
    </location>
</feature>
<proteinExistence type="predicted"/>
<sequence length="103" mass="11811">MSTFSPLPHTQILLSHQTEVCVKHFPVPSKRDDQFLSDFGSARNKPNRARIRSHTKRSKKKSNIQRRQIEGRAARGDAGQKEGRRGCWAEEVENRNGCYSFSI</sequence>
<feature type="compositionally biased region" description="Basic and acidic residues" evidence="1">
    <location>
        <begin position="67"/>
        <end position="85"/>
    </location>
</feature>
<gene>
    <name evidence="2" type="ORF">CIPAW_01G088800</name>
</gene>
<keyword evidence="3" id="KW-1185">Reference proteome</keyword>
<accession>A0A8T1RLS5</accession>
<comment type="caution">
    <text evidence="2">The sequence shown here is derived from an EMBL/GenBank/DDBJ whole genome shotgun (WGS) entry which is preliminary data.</text>
</comment>
<dbReference type="EMBL" id="CM031809">
    <property type="protein sequence ID" value="KAG6667253.1"/>
    <property type="molecule type" value="Genomic_DNA"/>
</dbReference>
<dbReference type="Proteomes" id="UP000811609">
    <property type="component" value="Chromosome 1"/>
</dbReference>
<reference evidence="2" key="1">
    <citation type="submission" date="2020-12" db="EMBL/GenBank/DDBJ databases">
        <title>WGS assembly of Carya illinoinensis cv. Pawnee.</title>
        <authorList>
            <person name="Platts A."/>
            <person name="Shu S."/>
            <person name="Wright S."/>
            <person name="Barry K."/>
            <person name="Edger P."/>
            <person name="Pires J.C."/>
            <person name="Schmutz J."/>
        </authorList>
    </citation>
    <scope>NUCLEOTIDE SEQUENCE</scope>
    <source>
        <tissue evidence="2">Leaf</tissue>
    </source>
</reference>
<name>A0A8T1RLS5_CARIL</name>
<organism evidence="2 3">
    <name type="scientific">Carya illinoinensis</name>
    <name type="common">Pecan</name>
    <dbReference type="NCBI Taxonomy" id="32201"/>
    <lineage>
        <taxon>Eukaryota</taxon>
        <taxon>Viridiplantae</taxon>
        <taxon>Streptophyta</taxon>
        <taxon>Embryophyta</taxon>
        <taxon>Tracheophyta</taxon>
        <taxon>Spermatophyta</taxon>
        <taxon>Magnoliopsida</taxon>
        <taxon>eudicotyledons</taxon>
        <taxon>Gunneridae</taxon>
        <taxon>Pentapetalae</taxon>
        <taxon>rosids</taxon>
        <taxon>fabids</taxon>
        <taxon>Fagales</taxon>
        <taxon>Juglandaceae</taxon>
        <taxon>Carya</taxon>
    </lineage>
</organism>
<evidence type="ECO:0000313" key="3">
    <source>
        <dbReference type="Proteomes" id="UP000811609"/>
    </source>
</evidence>
<protein>
    <submittedName>
        <fullName evidence="2">Uncharacterized protein</fullName>
    </submittedName>
</protein>
<dbReference type="AlphaFoldDB" id="A0A8T1RLS5"/>